<protein>
    <submittedName>
        <fullName evidence="1">Uncharacterized protein</fullName>
    </submittedName>
</protein>
<organism evidence="1 2">
    <name type="scientific">Dyadobacter luticola</name>
    <dbReference type="NCBI Taxonomy" id="1979387"/>
    <lineage>
        <taxon>Bacteria</taxon>
        <taxon>Pseudomonadati</taxon>
        <taxon>Bacteroidota</taxon>
        <taxon>Cytophagia</taxon>
        <taxon>Cytophagales</taxon>
        <taxon>Spirosomataceae</taxon>
        <taxon>Dyadobacter</taxon>
    </lineage>
</organism>
<dbReference type="Proteomes" id="UP000306402">
    <property type="component" value="Unassembled WGS sequence"/>
</dbReference>
<accession>A0A5R9KYJ3</accession>
<evidence type="ECO:0000313" key="2">
    <source>
        <dbReference type="Proteomes" id="UP000306402"/>
    </source>
</evidence>
<sequence>MEILTEIQYNEAFKKIDSLIAENFESSEQKQQEFLEIAMAIQLYEKKYYPISKLETVGLKI</sequence>
<keyword evidence="2" id="KW-1185">Reference proteome</keyword>
<dbReference type="EMBL" id="VCEJ01000004">
    <property type="protein sequence ID" value="TLV01228.1"/>
    <property type="molecule type" value="Genomic_DNA"/>
</dbReference>
<name>A0A5R9KYJ3_9BACT</name>
<reference evidence="1 2" key="1">
    <citation type="submission" date="2019-05" db="EMBL/GenBank/DDBJ databases">
        <authorList>
            <person name="Qu J.-H."/>
        </authorList>
    </citation>
    <scope>NUCLEOTIDE SEQUENCE [LARGE SCALE GENOMIC DNA]</scope>
    <source>
        <strain evidence="1 2">T17</strain>
    </source>
</reference>
<dbReference type="AlphaFoldDB" id="A0A5R9KYJ3"/>
<dbReference type="RefSeq" id="WP_138366599.1">
    <property type="nucleotide sequence ID" value="NZ_VCEJ01000004.1"/>
</dbReference>
<dbReference type="OrthoDB" id="961302at2"/>
<evidence type="ECO:0000313" key="1">
    <source>
        <dbReference type="EMBL" id="TLV01228.1"/>
    </source>
</evidence>
<comment type="caution">
    <text evidence="1">The sequence shown here is derived from an EMBL/GenBank/DDBJ whole genome shotgun (WGS) entry which is preliminary data.</text>
</comment>
<proteinExistence type="predicted"/>
<gene>
    <name evidence="1" type="ORF">FEN17_17420</name>
</gene>